<evidence type="ECO:0000313" key="21">
    <source>
        <dbReference type="EMBL" id="KGO62725.1"/>
    </source>
</evidence>
<dbReference type="OrthoDB" id="430293at2759"/>
<organism evidence="21 22">
    <name type="scientific">Penicillium expansum</name>
    <name type="common">Blue mold rot fungus</name>
    <dbReference type="NCBI Taxonomy" id="27334"/>
    <lineage>
        <taxon>Eukaryota</taxon>
        <taxon>Fungi</taxon>
        <taxon>Dikarya</taxon>
        <taxon>Ascomycota</taxon>
        <taxon>Pezizomycotina</taxon>
        <taxon>Eurotiomycetes</taxon>
        <taxon>Eurotiomycetidae</taxon>
        <taxon>Eurotiales</taxon>
        <taxon>Aspergillaceae</taxon>
        <taxon>Penicillium</taxon>
    </lineage>
</organism>
<comment type="subcellular location">
    <subcellularLocation>
        <location evidence="1">Membrane</location>
        <topology evidence="1">Single-pass membrane protein</topology>
    </subcellularLocation>
    <subcellularLocation>
        <location evidence="2">Mitochondrion</location>
    </subcellularLocation>
</comment>
<keyword evidence="15 18" id="KW-0408">Iron</keyword>
<dbReference type="SUPFAM" id="SSF50199">
    <property type="entry name" value="Staphylococcal nuclease"/>
    <property type="match status" value="1"/>
</dbReference>
<evidence type="ECO:0000313" key="22">
    <source>
        <dbReference type="Proteomes" id="UP000030143"/>
    </source>
</evidence>
<dbReference type="InterPro" id="IPR035437">
    <property type="entry name" value="SNase_OB-fold_sf"/>
</dbReference>
<dbReference type="PROSITE" id="PS50830">
    <property type="entry name" value="TNASE_3"/>
    <property type="match status" value="1"/>
</dbReference>
<dbReference type="STRING" id="27334.A0A0A2KF13"/>
<dbReference type="InterPro" id="IPR016071">
    <property type="entry name" value="Staphylococal_nuclease_OB-fold"/>
</dbReference>
<dbReference type="GO" id="GO:0004519">
    <property type="term" value="F:endonuclease activity"/>
    <property type="evidence" value="ECO:0007669"/>
    <property type="project" value="UniProtKB-KW"/>
</dbReference>
<evidence type="ECO:0000256" key="4">
    <source>
        <dbReference type="ARBA" id="ARBA00010617"/>
    </source>
</evidence>
<dbReference type="PANTHER" id="PTHR46300">
    <property type="entry name" value="P450, PUTATIVE (EUROFUNG)-RELATED-RELATED"/>
    <property type="match status" value="1"/>
</dbReference>
<evidence type="ECO:0000256" key="19">
    <source>
        <dbReference type="SAM" id="MobiDB-lite"/>
    </source>
</evidence>
<gene>
    <name evidence="21" type="ORF">PEX2_047510</name>
</gene>
<feature type="domain" description="TNase-like" evidence="20">
    <location>
        <begin position="612"/>
        <end position="779"/>
    </location>
</feature>
<dbReference type="SMART" id="SM00318">
    <property type="entry name" value="SNc"/>
    <property type="match status" value="1"/>
</dbReference>
<evidence type="ECO:0000256" key="15">
    <source>
        <dbReference type="ARBA" id="ARBA00023004"/>
    </source>
</evidence>
<feature type="region of interest" description="Disordered" evidence="19">
    <location>
        <begin position="536"/>
        <end position="557"/>
    </location>
</feature>
<proteinExistence type="inferred from homology"/>
<dbReference type="InterPro" id="IPR002401">
    <property type="entry name" value="Cyt_P450_E_grp-I"/>
</dbReference>
<dbReference type="SUPFAM" id="SSF48264">
    <property type="entry name" value="Cytochrome P450"/>
    <property type="match status" value="1"/>
</dbReference>
<keyword evidence="13" id="KW-1133">Transmembrane helix</keyword>
<dbReference type="GO" id="GO:0020037">
    <property type="term" value="F:heme binding"/>
    <property type="evidence" value="ECO:0007669"/>
    <property type="project" value="InterPro"/>
</dbReference>
<dbReference type="InterPro" id="IPR017972">
    <property type="entry name" value="Cyt_P450_CS"/>
</dbReference>
<dbReference type="HOGENOM" id="CLU_345848_0_0_1"/>
<dbReference type="PhylomeDB" id="A0A0A2KF13"/>
<dbReference type="VEuPathDB" id="FungiDB:PEXP_049020"/>
<dbReference type="GO" id="GO:0005506">
    <property type="term" value="F:iron ion binding"/>
    <property type="evidence" value="ECO:0007669"/>
    <property type="project" value="InterPro"/>
</dbReference>
<evidence type="ECO:0000256" key="2">
    <source>
        <dbReference type="ARBA" id="ARBA00004173"/>
    </source>
</evidence>
<evidence type="ECO:0000256" key="9">
    <source>
        <dbReference type="ARBA" id="ARBA00022723"/>
    </source>
</evidence>
<evidence type="ECO:0000256" key="17">
    <source>
        <dbReference type="ARBA" id="ARBA00023136"/>
    </source>
</evidence>
<feature type="binding site" description="axial binding residue" evidence="18">
    <location>
        <position position="445"/>
    </location>
    <ligand>
        <name>heme</name>
        <dbReference type="ChEBI" id="CHEBI:30413"/>
    </ligand>
    <ligandPart>
        <name>Fe</name>
        <dbReference type="ChEBI" id="CHEBI:18248"/>
    </ligandPart>
</feature>
<comment type="cofactor">
    <cofactor evidence="18">
        <name>heme</name>
        <dbReference type="ChEBI" id="CHEBI:30413"/>
    </cofactor>
</comment>
<evidence type="ECO:0000256" key="8">
    <source>
        <dbReference type="ARBA" id="ARBA00022722"/>
    </source>
</evidence>
<comment type="similarity">
    <text evidence="4">Belongs to the cytochrome P450 family.</text>
</comment>
<dbReference type="PANTHER" id="PTHR46300:SF9">
    <property type="entry name" value="P450, PUTATIVE-RELATED"/>
    <property type="match status" value="1"/>
</dbReference>
<dbReference type="RefSeq" id="XP_016603256.1">
    <property type="nucleotide sequence ID" value="XM_016742026.1"/>
</dbReference>
<keyword evidence="14" id="KW-0560">Oxidoreductase</keyword>
<dbReference type="GeneID" id="27677445"/>
<keyword evidence="16" id="KW-0496">Mitochondrion</keyword>
<dbReference type="EMBL" id="JQFZ01000020">
    <property type="protein sequence ID" value="KGO62725.1"/>
    <property type="molecule type" value="Genomic_DNA"/>
</dbReference>
<evidence type="ECO:0000256" key="13">
    <source>
        <dbReference type="ARBA" id="ARBA00022989"/>
    </source>
</evidence>
<evidence type="ECO:0000256" key="10">
    <source>
        <dbReference type="ARBA" id="ARBA00022759"/>
    </source>
</evidence>
<dbReference type="InterPro" id="IPR036396">
    <property type="entry name" value="Cyt_P450_sf"/>
</dbReference>
<dbReference type="PRINTS" id="PR00463">
    <property type="entry name" value="EP450I"/>
</dbReference>
<dbReference type="FunFam" id="2.40.50.90:FF:000029">
    <property type="entry name" value="Probable endonuclease lcl3"/>
    <property type="match status" value="1"/>
</dbReference>
<dbReference type="Gene3D" id="2.40.50.90">
    <property type="match status" value="1"/>
</dbReference>
<keyword evidence="8" id="KW-0540">Nuclease</keyword>
<dbReference type="GO" id="GO:0004497">
    <property type="term" value="F:monooxygenase activity"/>
    <property type="evidence" value="ECO:0007669"/>
    <property type="project" value="InterPro"/>
</dbReference>
<keyword evidence="12" id="KW-0106">Calcium</keyword>
<dbReference type="PRINTS" id="PR00385">
    <property type="entry name" value="P450"/>
</dbReference>
<evidence type="ECO:0000256" key="12">
    <source>
        <dbReference type="ARBA" id="ARBA00022837"/>
    </source>
</evidence>
<keyword evidence="17" id="KW-0472">Membrane</keyword>
<evidence type="ECO:0000256" key="1">
    <source>
        <dbReference type="ARBA" id="ARBA00004167"/>
    </source>
</evidence>
<evidence type="ECO:0000256" key="3">
    <source>
        <dbReference type="ARBA" id="ARBA00005435"/>
    </source>
</evidence>
<dbReference type="Pfam" id="PF00565">
    <property type="entry name" value="SNase"/>
    <property type="match status" value="1"/>
</dbReference>
<reference evidence="21 22" key="1">
    <citation type="journal article" date="2015" name="Mol. Plant Microbe Interact.">
        <title>Genome, transcriptome, and functional analyses of Penicillium expansum provide new insights into secondary metabolism and pathogenicity.</title>
        <authorList>
            <person name="Ballester A.R."/>
            <person name="Marcet-Houben M."/>
            <person name="Levin E."/>
            <person name="Sela N."/>
            <person name="Selma-Lazaro C."/>
            <person name="Carmona L."/>
            <person name="Wisniewski M."/>
            <person name="Droby S."/>
            <person name="Gonzalez-Candelas L."/>
            <person name="Gabaldon T."/>
        </authorList>
    </citation>
    <scope>NUCLEOTIDE SEQUENCE [LARGE SCALE GENOMIC DNA]</scope>
    <source>
        <strain evidence="21 22">MD-8</strain>
    </source>
</reference>
<dbReference type="GO" id="GO:0016787">
    <property type="term" value="F:hydrolase activity"/>
    <property type="evidence" value="ECO:0007669"/>
    <property type="project" value="UniProtKB-KW"/>
</dbReference>
<dbReference type="AlphaFoldDB" id="A0A0A2KF13"/>
<comment type="similarity">
    <text evidence="3">Belongs to the LCL3 family.</text>
</comment>
<dbReference type="Proteomes" id="UP000030143">
    <property type="component" value="Unassembled WGS sequence"/>
</dbReference>
<keyword evidence="9 18" id="KW-0479">Metal-binding</keyword>
<evidence type="ECO:0000256" key="7">
    <source>
        <dbReference type="ARBA" id="ARBA00022692"/>
    </source>
</evidence>
<keyword evidence="11" id="KW-0378">Hydrolase</keyword>
<accession>A0A0A2KF13</accession>
<name>A0A0A2KF13_PENEN</name>
<evidence type="ECO:0000256" key="18">
    <source>
        <dbReference type="PIRSR" id="PIRSR602401-1"/>
    </source>
</evidence>
<keyword evidence="22" id="KW-1185">Reference proteome</keyword>
<dbReference type="GO" id="GO:0016705">
    <property type="term" value="F:oxidoreductase activity, acting on paired donors, with incorporation or reduction of molecular oxygen"/>
    <property type="evidence" value="ECO:0007669"/>
    <property type="project" value="InterPro"/>
</dbReference>
<keyword evidence="7" id="KW-0812">Transmembrane</keyword>
<dbReference type="GO" id="GO:0005739">
    <property type="term" value="C:mitochondrion"/>
    <property type="evidence" value="ECO:0007669"/>
    <property type="project" value="UniProtKB-SubCell"/>
</dbReference>
<dbReference type="GO" id="GO:0016020">
    <property type="term" value="C:membrane"/>
    <property type="evidence" value="ECO:0007669"/>
    <property type="project" value="UniProtKB-SubCell"/>
</dbReference>
<feature type="region of interest" description="Disordered" evidence="19">
    <location>
        <begin position="791"/>
        <end position="817"/>
    </location>
</feature>
<evidence type="ECO:0000256" key="14">
    <source>
        <dbReference type="ARBA" id="ARBA00023002"/>
    </source>
</evidence>
<evidence type="ECO:0000256" key="5">
    <source>
        <dbReference type="ARBA" id="ARBA00013404"/>
    </source>
</evidence>
<comment type="caution">
    <text evidence="21">The sequence shown here is derived from an EMBL/GenBank/DDBJ whole genome shotgun (WGS) entry which is preliminary data.</text>
</comment>
<feature type="compositionally biased region" description="Polar residues" evidence="19">
    <location>
        <begin position="546"/>
        <end position="557"/>
    </location>
</feature>
<protein>
    <recommendedName>
        <fullName evidence="5">Probable endonuclease LCL3</fullName>
    </recommendedName>
    <alternativeName>
        <fullName evidence="6">Probable endonuclease lcl3</fullName>
    </alternativeName>
</protein>
<dbReference type="InterPro" id="IPR001128">
    <property type="entry name" value="Cyt_P450"/>
</dbReference>
<evidence type="ECO:0000256" key="11">
    <source>
        <dbReference type="ARBA" id="ARBA00022801"/>
    </source>
</evidence>
<evidence type="ECO:0000256" key="16">
    <source>
        <dbReference type="ARBA" id="ARBA00023128"/>
    </source>
</evidence>
<sequence length="817" mass="92597">MLTHDLDISVLGGVETLQQLALTVFLLILVYVLINEVLCHNQQIPGLAIPPVLPLVGNLHQLRTNAAQQYREWAKDLGPVYQVRLGSIPVMVINSAATAKVILGHNSQATASRPQLYTYHKLVSNTAGTTIGAAPYNESLIRRRKGAASALNHPSVETYVPHLDIETKDFLEGLLKYGDSGRKPINPVAMLQRLSLSLACTINWGTRIISHNDRLLSEITHVETEISRIRSTTDNLRDYIPLLRFIPYSSGKRKAAAYRQRRDRYLAKLNGELEERIKNGTHKPCIQANVILDKEAKLNEVELTSISLSMLSGGFETTTAVMTWAIALLAMRPDIQSKTITEIRNMYGINDLLCNVNDDQKCKYIAAIARESLRYFSVLRLSLPRLTNKMFVYEGKTIPTGTTIFLNSWACNMGKNDNPEDFQPERWLKHPNKPIFTFGVGYRMCAGSLLAYRELYLTFLRMLAAFEIVTDRPIETHPVKGVADLTNLVSMPREYEVRFVPRNQSALRNYAGPGSILDVSEAFQVAWVVMRWPPWSSESTNDEQKQTPSSRLSSAANNPSSILDWTAFTEFRTIVPTLVLTSGILIAVRFHRRYLRRIPDAPSISSSYLRRRSIFGQVTSVGDGDNFRIFHTPGGRMAGWGWLPWKKVPTLKKDLKDKTIHIRLAGIDAPELAHFGRPEQPFARDAHTWLTSYLTSRRIRALVHRQDQYSRVVASVFVRRAFDFPPFRRRDVSYEMLKRGLATVYEAKVGSEFGGEKMEKKYRKAEWWAKKRARGLWKDYGRVGSDWESPREYKNRMGMGDPAPIEKGNGKGKTGKK</sequence>
<dbReference type="Gene3D" id="1.10.630.10">
    <property type="entry name" value="Cytochrome P450"/>
    <property type="match status" value="1"/>
</dbReference>
<dbReference type="PROSITE" id="PS00086">
    <property type="entry name" value="CYTOCHROME_P450"/>
    <property type="match status" value="1"/>
</dbReference>
<dbReference type="InterPro" id="IPR050364">
    <property type="entry name" value="Cytochrome_P450_fung"/>
</dbReference>
<keyword evidence="18" id="KW-0349">Heme</keyword>
<evidence type="ECO:0000256" key="6">
    <source>
        <dbReference type="ARBA" id="ARBA00014651"/>
    </source>
</evidence>
<keyword evidence="10" id="KW-0255">Endonuclease</keyword>
<evidence type="ECO:0000259" key="20">
    <source>
        <dbReference type="PROSITE" id="PS50830"/>
    </source>
</evidence>
<dbReference type="GO" id="GO:0043386">
    <property type="term" value="P:mycotoxin biosynthetic process"/>
    <property type="evidence" value="ECO:0007669"/>
    <property type="project" value="UniProtKB-ARBA"/>
</dbReference>
<dbReference type="Pfam" id="PF00067">
    <property type="entry name" value="p450"/>
    <property type="match status" value="1"/>
</dbReference>